<keyword evidence="16" id="KW-0675">Receptor</keyword>
<dbReference type="GO" id="GO:0006826">
    <property type="term" value="P:iron ion transport"/>
    <property type="evidence" value="ECO:0007669"/>
    <property type="project" value="UniProtKB-KW"/>
</dbReference>
<keyword evidence="13" id="KW-0732">Signal</keyword>
<protein>
    <submittedName>
        <fullName evidence="16">Outer membrane receptor proteins, mostly Fe transport</fullName>
    </submittedName>
</protein>
<dbReference type="SUPFAM" id="SSF56935">
    <property type="entry name" value="Porins"/>
    <property type="match status" value="1"/>
</dbReference>
<evidence type="ECO:0000256" key="1">
    <source>
        <dbReference type="ARBA" id="ARBA00004571"/>
    </source>
</evidence>
<dbReference type="OrthoDB" id="7455607at2"/>
<evidence type="ECO:0000259" key="14">
    <source>
        <dbReference type="Pfam" id="PF00593"/>
    </source>
</evidence>
<dbReference type="PROSITE" id="PS52016">
    <property type="entry name" value="TONB_DEPENDENT_REC_3"/>
    <property type="match status" value="1"/>
</dbReference>
<dbReference type="Proteomes" id="UP000189818">
    <property type="component" value="Unassembled WGS sequence"/>
</dbReference>
<feature type="signal peptide" evidence="13">
    <location>
        <begin position="1"/>
        <end position="25"/>
    </location>
</feature>
<keyword evidence="6" id="KW-0408">Iron</keyword>
<evidence type="ECO:0000256" key="3">
    <source>
        <dbReference type="ARBA" id="ARBA00022452"/>
    </source>
</evidence>
<evidence type="ECO:0000256" key="8">
    <source>
        <dbReference type="ARBA" id="ARBA00023077"/>
    </source>
</evidence>
<evidence type="ECO:0000256" key="7">
    <source>
        <dbReference type="ARBA" id="ARBA00023065"/>
    </source>
</evidence>
<dbReference type="InterPro" id="IPR039426">
    <property type="entry name" value="TonB-dep_rcpt-like"/>
</dbReference>
<feature type="domain" description="TonB-dependent receptor-like beta-barrel" evidence="14">
    <location>
        <begin position="281"/>
        <end position="744"/>
    </location>
</feature>
<evidence type="ECO:0000256" key="5">
    <source>
        <dbReference type="ARBA" id="ARBA00022692"/>
    </source>
</evidence>
<dbReference type="PANTHER" id="PTHR32552:SF81">
    <property type="entry name" value="TONB-DEPENDENT OUTER MEMBRANE RECEPTOR"/>
    <property type="match status" value="1"/>
</dbReference>
<feature type="chain" id="PRO_5012120363" evidence="13">
    <location>
        <begin position="26"/>
        <end position="779"/>
    </location>
</feature>
<evidence type="ECO:0000256" key="9">
    <source>
        <dbReference type="ARBA" id="ARBA00023136"/>
    </source>
</evidence>
<dbReference type="Pfam" id="PF00593">
    <property type="entry name" value="TonB_dep_Rec_b-barrel"/>
    <property type="match status" value="1"/>
</dbReference>
<keyword evidence="9 11" id="KW-0472">Membrane</keyword>
<sequence length="779" mass="83794">MKQFSIIARALAVAALASSSTVALARAAEPQAADDSGDIIVTAQKRAERLRDVPMSINAATGDHLKALGVTSSEQLEKLVPGFTFQRTVYGLPVFFLRGIGFNDTTLGVSPGVSVYVDQQPLPFSAMTRGTMLDLERVEVLKGPQGTLFGQNSTGGAINYIAAKPTDSFKAGIEASYGRFNEITGEAFVSGPLTESLSARVAVRGERQDDWQRGYTNGDEIGRRRFVNGRAIVDWHPGSAVRAQVMATAWHDTSDTQQPQTVAYTPLVTGPMARPIPFPLESFPVSPRSPRAAAWDPGADFARDDRLYHVAGRIEVDLGGDMTLTSLTSYADYRQSIPLDLDGTTFASGRSDDTGRIKTFAQEIRLTGGRPSGLKWMVGGNYQHDKVFERLVFDPLITSGTAVGPVPFNAFFVDNDQRIASKAVFASVDLPLADRLVLQGSVRYTDQDRDFAGCVRDTGNGEIAAALGLLGTIITGAPQSIPPGGCGTLGANGAPVPIVTGRLDQDNLSWRASLNWTLGGQGLLYANVTKGYKSGSFPTLPASSAVQLRPVPQESVLAFEAGAKLGFGRSLQIEAAAFYYRYRDKQLVGFLVDPVFGPLPSLVSIPKNHVQGGEITATLRPVTGFVVTASGTYVDTRIDRNPINPTGPYGTPSDFVGQRFPYTPRWQGSLDAQYRFPAFAELYAFLGGTVSARSGTTGALLSGDPAVAALEDGLRIDGYALVDLRAGIEAADERWRLELWGRNVTNKFYVNGVTRNSDFTTRFAGMPATYGLTVRYRFD</sequence>
<keyword evidence="17" id="KW-1185">Reference proteome</keyword>
<keyword evidence="10 11" id="KW-0998">Cell outer membrane</keyword>
<keyword evidence="4" id="KW-0410">Iron transport</keyword>
<evidence type="ECO:0000313" key="16">
    <source>
        <dbReference type="EMBL" id="SKB63549.1"/>
    </source>
</evidence>
<keyword evidence="3 11" id="KW-1134">Transmembrane beta strand</keyword>
<dbReference type="RefSeq" id="WP_079648240.1">
    <property type="nucleotide sequence ID" value="NZ_FUYM01000004.1"/>
</dbReference>
<evidence type="ECO:0000256" key="13">
    <source>
        <dbReference type="SAM" id="SignalP"/>
    </source>
</evidence>
<accession>A0A1T5CVT7</accession>
<feature type="domain" description="TonB-dependent receptor plug" evidence="15">
    <location>
        <begin position="50"/>
        <end position="157"/>
    </location>
</feature>
<proteinExistence type="inferred from homology"/>
<dbReference type="Gene3D" id="2.40.170.20">
    <property type="entry name" value="TonB-dependent receptor, beta-barrel domain"/>
    <property type="match status" value="1"/>
</dbReference>
<comment type="similarity">
    <text evidence="11 12">Belongs to the TonB-dependent receptor family.</text>
</comment>
<keyword evidence="2 11" id="KW-0813">Transport</keyword>
<evidence type="ECO:0000256" key="6">
    <source>
        <dbReference type="ARBA" id="ARBA00023004"/>
    </source>
</evidence>
<name>A0A1T5CVT7_9SPHN</name>
<keyword evidence="8 12" id="KW-0798">TonB box</keyword>
<evidence type="ECO:0000256" key="2">
    <source>
        <dbReference type="ARBA" id="ARBA00022448"/>
    </source>
</evidence>
<dbReference type="InterPro" id="IPR012910">
    <property type="entry name" value="Plug_dom"/>
</dbReference>
<evidence type="ECO:0000256" key="4">
    <source>
        <dbReference type="ARBA" id="ARBA00022496"/>
    </source>
</evidence>
<evidence type="ECO:0000313" key="17">
    <source>
        <dbReference type="Proteomes" id="UP000189818"/>
    </source>
</evidence>
<comment type="subcellular location">
    <subcellularLocation>
        <location evidence="1 11">Cell outer membrane</location>
        <topology evidence="1 11">Multi-pass membrane protein</topology>
    </subcellularLocation>
</comment>
<evidence type="ECO:0000256" key="10">
    <source>
        <dbReference type="ARBA" id="ARBA00023237"/>
    </source>
</evidence>
<gene>
    <name evidence="16" type="ORF">SAMN06295920_104352</name>
</gene>
<evidence type="ECO:0000259" key="15">
    <source>
        <dbReference type="Pfam" id="PF07715"/>
    </source>
</evidence>
<dbReference type="InterPro" id="IPR036942">
    <property type="entry name" value="Beta-barrel_TonB_sf"/>
</dbReference>
<dbReference type="Pfam" id="PF07715">
    <property type="entry name" value="Plug"/>
    <property type="match status" value="1"/>
</dbReference>
<reference evidence="17" key="1">
    <citation type="submission" date="2017-02" db="EMBL/GenBank/DDBJ databases">
        <authorList>
            <person name="Varghese N."/>
            <person name="Submissions S."/>
        </authorList>
    </citation>
    <scope>NUCLEOTIDE SEQUENCE [LARGE SCALE GENOMIC DNA]</scope>
    <source>
        <strain evidence="17">UM2</strain>
    </source>
</reference>
<dbReference type="EMBL" id="FUYM01000004">
    <property type="protein sequence ID" value="SKB63549.1"/>
    <property type="molecule type" value="Genomic_DNA"/>
</dbReference>
<dbReference type="AlphaFoldDB" id="A0A1T5CVT7"/>
<dbReference type="STRING" id="439228.SAMN06295920_104352"/>
<keyword evidence="7" id="KW-0406">Ion transport</keyword>
<dbReference type="InterPro" id="IPR000531">
    <property type="entry name" value="Beta-barrel_TonB"/>
</dbReference>
<organism evidence="16 17">
    <name type="scientific">Rhizorhabdus histidinilytica</name>
    <dbReference type="NCBI Taxonomy" id="439228"/>
    <lineage>
        <taxon>Bacteria</taxon>
        <taxon>Pseudomonadati</taxon>
        <taxon>Pseudomonadota</taxon>
        <taxon>Alphaproteobacteria</taxon>
        <taxon>Sphingomonadales</taxon>
        <taxon>Sphingomonadaceae</taxon>
        <taxon>Rhizorhabdus</taxon>
    </lineage>
</organism>
<dbReference type="GO" id="GO:0009279">
    <property type="term" value="C:cell outer membrane"/>
    <property type="evidence" value="ECO:0007669"/>
    <property type="project" value="UniProtKB-SubCell"/>
</dbReference>
<evidence type="ECO:0000256" key="12">
    <source>
        <dbReference type="RuleBase" id="RU003357"/>
    </source>
</evidence>
<keyword evidence="5 11" id="KW-0812">Transmembrane</keyword>
<evidence type="ECO:0000256" key="11">
    <source>
        <dbReference type="PROSITE-ProRule" id="PRU01360"/>
    </source>
</evidence>
<dbReference type="PANTHER" id="PTHR32552">
    <property type="entry name" value="FERRICHROME IRON RECEPTOR-RELATED"/>
    <property type="match status" value="1"/>
</dbReference>